<dbReference type="RefSeq" id="WP_058679068.1">
    <property type="nucleotide sequence ID" value="NZ_CP020089.1"/>
</dbReference>
<comment type="caution">
    <text evidence="2">The sequence shown here is derived from an EMBL/GenBank/DDBJ whole genome shotgun (WGS) entry which is preliminary data.</text>
</comment>
<feature type="domain" description="Peptidase C14 caspase" evidence="1">
    <location>
        <begin position="2"/>
        <end position="216"/>
    </location>
</feature>
<organism evidence="2 3">
    <name type="scientific">Enterobacter cloacae</name>
    <dbReference type="NCBI Taxonomy" id="550"/>
    <lineage>
        <taxon>Bacteria</taxon>
        <taxon>Pseudomonadati</taxon>
        <taxon>Pseudomonadota</taxon>
        <taxon>Gammaproteobacteria</taxon>
        <taxon>Enterobacterales</taxon>
        <taxon>Enterobacteriaceae</taxon>
        <taxon>Enterobacter</taxon>
        <taxon>Enterobacter cloacae complex</taxon>
    </lineage>
</organism>
<name>A0AAW6S3C3_ENTCL</name>
<dbReference type="Proteomes" id="UP001158360">
    <property type="component" value="Unassembled WGS sequence"/>
</dbReference>
<dbReference type="EMBL" id="JAODZM010000007">
    <property type="protein sequence ID" value="MDH0195167.1"/>
    <property type="molecule type" value="Genomic_DNA"/>
</dbReference>
<evidence type="ECO:0000313" key="3">
    <source>
        <dbReference type="Proteomes" id="UP001158360"/>
    </source>
</evidence>
<gene>
    <name evidence="2" type="ORF">N7383_05955</name>
</gene>
<dbReference type="Pfam" id="PF00656">
    <property type="entry name" value="Peptidase_C14"/>
    <property type="match status" value="1"/>
</dbReference>
<evidence type="ECO:0000313" key="2">
    <source>
        <dbReference type="EMBL" id="MDH0195167.1"/>
    </source>
</evidence>
<dbReference type="SUPFAM" id="SSF52129">
    <property type="entry name" value="Caspase-like"/>
    <property type="match status" value="1"/>
</dbReference>
<accession>A0AAW6S3C3</accession>
<dbReference type="GO" id="GO:0004197">
    <property type="term" value="F:cysteine-type endopeptidase activity"/>
    <property type="evidence" value="ECO:0007669"/>
    <property type="project" value="InterPro"/>
</dbReference>
<dbReference type="Gene3D" id="3.40.50.1460">
    <property type="match status" value="1"/>
</dbReference>
<dbReference type="GO" id="GO:0006508">
    <property type="term" value="P:proteolysis"/>
    <property type="evidence" value="ECO:0007669"/>
    <property type="project" value="InterPro"/>
</dbReference>
<reference evidence="2" key="1">
    <citation type="submission" date="2022-09" db="EMBL/GenBank/DDBJ databases">
        <title>Intensive care unit water sources are persistently colonized with multi-drug resistant bacteria and are the site of extensive horizontal gene transfer of antibiotic resistance genes.</title>
        <authorList>
            <person name="Diorio-Toth L."/>
        </authorList>
    </citation>
    <scope>NUCLEOTIDE SEQUENCE</scope>
    <source>
        <strain evidence="2">GD04139</strain>
    </source>
</reference>
<protein>
    <submittedName>
        <fullName evidence="2">Caspase family protein</fullName>
    </submittedName>
</protein>
<proteinExistence type="predicted"/>
<dbReference type="AlphaFoldDB" id="A0AAW6S3C3"/>
<dbReference type="InterPro" id="IPR011600">
    <property type="entry name" value="Pept_C14_caspase"/>
</dbReference>
<evidence type="ECO:0000259" key="1">
    <source>
        <dbReference type="Pfam" id="PF00656"/>
    </source>
</evidence>
<sequence>MKLAVLIGVSDYNSQQNLSASKNDVKLIKSMLDLSDEYEDILYIDSDTNTRQVKGRLSEFIGRYSGGDIDELFFYFSGHGLFDGSDFHYILSDFDSIKIKSTSLENSELDTMIKSLKPKLTVKIVDACNSGVSYIKDPAALTKHIEDSKLDFSKCYFMFSSEDAQFSFADSHLSFFTKAIGEAVAYTAENSIRYKDLIDYISDKFSRNENQSPVFINQASFTEVFIKNITPESKKVIEGALSIISENKVEVKKQPLKELVIKDAERYFTEGKAMGIYESIPDSVKEQFKFKGDARELFDLIVETHENYDDVPKLPLLAEWVDKNNDDLFVKAKSERKERSVRKPKNKGLAATLARMHTWMDDDEDNYKWVTEYYYSPVSIESSLDCTYKFITVLAKSKYPNVNSTKLYILPLMSKTRLVILSCMAVYKPSGWDSEVLIDNNIKWTPHTIELIASGDIKKHLGILAKNFESETLTPVLKSFNLVSEPDGK</sequence>
<dbReference type="InterPro" id="IPR029030">
    <property type="entry name" value="Caspase-like_dom_sf"/>
</dbReference>